<gene>
    <name evidence="1" type="ORF">SAMN04488075_1857</name>
</gene>
<dbReference type="STRING" id="65735.SAMN04488075_1857"/>
<dbReference type="AlphaFoldDB" id="A0A1H6M2M3"/>
<protein>
    <recommendedName>
        <fullName evidence="3">Nucleoside-triphosphatase THEP1</fullName>
    </recommendedName>
</protein>
<dbReference type="EMBL" id="FNXG01000003">
    <property type="protein sequence ID" value="SEH95470.1"/>
    <property type="molecule type" value="Genomic_DNA"/>
</dbReference>
<dbReference type="Proteomes" id="UP000199125">
    <property type="component" value="Unassembled WGS sequence"/>
</dbReference>
<evidence type="ECO:0000313" key="1">
    <source>
        <dbReference type="EMBL" id="SEH95470.1"/>
    </source>
</evidence>
<dbReference type="InterPro" id="IPR018912">
    <property type="entry name" value="DUF2478"/>
</dbReference>
<accession>A0A1H6M2M3</accession>
<proteinExistence type="predicted"/>
<dbReference type="RefSeq" id="WP_090847691.1">
    <property type="nucleotide sequence ID" value="NZ_FNXG01000003.1"/>
</dbReference>
<sequence length="165" mass="17100">MLGYVIHDDTDGSDRMAALARLLAGRGLRLGGAVQVNSGGGDCACDMDLSVLGTDTAPIRISQSLGPGSRGCRLDPDALERAVALALSALAGADLVLLNKFGKQESLGRGFREVIAESLAQGIPVLTAVAPDYLPGFLDFTGGEATLLDWDSATDWCLRPRDAAA</sequence>
<reference evidence="2" key="1">
    <citation type="submission" date="2016-10" db="EMBL/GenBank/DDBJ databases">
        <authorList>
            <person name="Varghese N."/>
            <person name="Submissions S."/>
        </authorList>
    </citation>
    <scope>NUCLEOTIDE SEQUENCE [LARGE SCALE GENOMIC DNA]</scope>
    <source>
        <strain evidence="2">DSM 11593</strain>
    </source>
</reference>
<evidence type="ECO:0008006" key="3">
    <source>
        <dbReference type="Google" id="ProtNLM"/>
    </source>
</evidence>
<dbReference type="OrthoDB" id="5918880at2"/>
<keyword evidence="2" id="KW-1185">Reference proteome</keyword>
<dbReference type="Pfam" id="PF10649">
    <property type="entry name" value="DUF2478"/>
    <property type="match status" value="1"/>
</dbReference>
<evidence type="ECO:0000313" key="2">
    <source>
        <dbReference type="Proteomes" id="UP000199125"/>
    </source>
</evidence>
<name>A0A1H6M2M3_9RHOB</name>
<organism evidence="1 2">
    <name type="scientific">Paracoccus alkenifer</name>
    <dbReference type="NCBI Taxonomy" id="65735"/>
    <lineage>
        <taxon>Bacteria</taxon>
        <taxon>Pseudomonadati</taxon>
        <taxon>Pseudomonadota</taxon>
        <taxon>Alphaproteobacteria</taxon>
        <taxon>Rhodobacterales</taxon>
        <taxon>Paracoccaceae</taxon>
        <taxon>Paracoccus</taxon>
    </lineage>
</organism>